<organism evidence="1 2">
    <name type="scientific">Methanimicrococcus stummii</name>
    <dbReference type="NCBI Taxonomy" id="3028294"/>
    <lineage>
        <taxon>Archaea</taxon>
        <taxon>Methanobacteriati</taxon>
        <taxon>Methanobacteriota</taxon>
        <taxon>Stenosarchaea group</taxon>
        <taxon>Methanomicrobia</taxon>
        <taxon>Methanosarcinales</taxon>
        <taxon>Methanosarcinaceae</taxon>
        <taxon>Methanimicrococcus</taxon>
    </lineage>
</organism>
<proteinExistence type="predicted"/>
<sequence length="117" mass="13159">MKNRGWFFNYFLKTEQLARGDGSGNGKVADSNGNGKVTAPTFAKRTAALKSRCLHRQDFPTGSKIREKHSKNCFFGFIEVLGRISNPHFARFAHKTRIGGTALMISINDCKPKHRFI</sequence>
<accession>A0AA96ZXT5</accession>
<keyword evidence="2" id="KW-1185">Reference proteome</keyword>
<name>A0AA96ZXT5_9EURY</name>
<dbReference type="AlphaFoldDB" id="A0AA96ZXT5"/>
<protein>
    <submittedName>
        <fullName evidence="1">Uncharacterized protein</fullName>
    </submittedName>
</protein>
<evidence type="ECO:0000313" key="2">
    <source>
        <dbReference type="Proteomes" id="UP001302662"/>
    </source>
</evidence>
<reference evidence="1 2" key="1">
    <citation type="submission" date="2023-07" db="EMBL/GenBank/DDBJ databases">
        <title>Closed genome sequence of Methanimicrococcus sp. Es2.</title>
        <authorList>
            <person name="Protasov E."/>
            <person name="Platt K."/>
            <person name="Reeh H."/>
            <person name="Poehlein A."/>
            <person name="Daniel R."/>
            <person name="Brune A."/>
        </authorList>
    </citation>
    <scope>NUCLEOTIDE SEQUENCE [LARGE SCALE GENOMIC DNA]</scope>
    <source>
        <strain evidence="1 2">Es2</strain>
    </source>
</reference>
<dbReference type="KEGG" id="mees:MmiEs2_02670"/>
<dbReference type="EMBL" id="CP131062">
    <property type="protein sequence ID" value="WNY28086.1"/>
    <property type="molecule type" value="Genomic_DNA"/>
</dbReference>
<evidence type="ECO:0000313" key="1">
    <source>
        <dbReference type="EMBL" id="WNY28086.1"/>
    </source>
</evidence>
<gene>
    <name evidence="1" type="ORF">MmiEs2_02670</name>
</gene>
<dbReference type="Proteomes" id="UP001302662">
    <property type="component" value="Chromosome"/>
</dbReference>